<dbReference type="Gene3D" id="2.60.120.10">
    <property type="entry name" value="Jelly Rolls"/>
    <property type="match status" value="1"/>
</dbReference>
<dbReference type="EMBL" id="CP159373">
    <property type="protein sequence ID" value="XCN73429.1"/>
    <property type="molecule type" value="Genomic_DNA"/>
</dbReference>
<accession>A0AAU8LW33</accession>
<dbReference type="PROSITE" id="PS50042">
    <property type="entry name" value="CNMP_BINDING_3"/>
    <property type="match status" value="1"/>
</dbReference>
<dbReference type="Pfam" id="PF00939">
    <property type="entry name" value="Na_sulph_symp"/>
    <property type="match status" value="1"/>
</dbReference>
<dbReference type="InterPro" id="IPR018490">
    <property type="entry name" value="cNMP-bd_dom_sf"/>
</dbReference>
<reference evidence="7" key="1">
    <citation type="journal article" date="2024" name="Syst. Appl. Microbiol.">
        <title>First single-strain enrichments of Electrothrix cable bacteria, description of E. aestuarii sp. nov. and E. rattekaaiensis sp. nov., and proposal of a cable bacteria taxonomy following the rules of the SeqCode.</title>
        <authorList>
            <person name="Plum-Jensen L.E."/>
            <person name="Schramm A."/>
            <person name="Marshall I.P.G."/>
        </authorList>
    </citation>
    <scope>NUCLEOTIDE SEQUENCE</scope>
    <source>
        <strain evidence="7">Rat1</strain>
    </source>
</reference>
<dbReference type="SMART" id="SM00100">
    <property type="entry name" value="cNMP"/>
    <property type="match status" value="1"/>
</dbReference>
<comment type="subcellular location">
    <subcellularLocation>
        <location evidence="1">Membrane</location>
        <topology evidence="1">Multi-pass membrane protein</topology>
    </subcellularLocation>
</comment>
<dbReference type="InterPro" id="IPR014710">
    <property type="entry name" value="RmlC-like_jellyroll"/>
</dbReference>
<feature type="transmembrane region" description="Helical" evidence="5">
    <location>
        <begin position="182"/>
        <end position="199"/>
    </location>
</feature>
<feature type="domain" description="Cyclic nucleotide-binding" evidence="6">
    <location>
        <begin position="16"/>
        <end position="130"/>
    </location>
</feature>
<dbReference type="AlphaFoldDB" id="A0AAU8LW33"/>
<sequence length="612" mass="68932">MHFNIQTINYLKESKLFSLCSNTDLARIAPFISEISLNTGDLLFYTGEHAESLFLLMDGQIEIQSGRRILNTIKSGTLGEESVNRKGKYLTTAVALQDAKLLKIPQKQLLRLLKKYPEMKDKVYSSLVNHHAYIKIEDKTNKEVKKDDAEIITVIGWIFAILLPLATYYYADNLAFDWKSKIFLTVAIATVVMWIFRLVDEYIPSIMAIIAILVLDIAPPDVVLSGFTSGSFFMALSIFGLSAILTTSGVTYRIVINLFRFLPLSQFWHSLAIFITGIFLTPLFPSANGRIGIATPILLDMAESLGYRKGGKAATRLAIATFSGFTLFSSIFLSSKSMHFIVFGILPLQVRERFSWGYWLYASLIAGLVLMGFYFLLTQVMFQNSDKPRLSRDIIKAQYEVLGPLSAQEWAAIGGIALFALGVATSSIHKIQLPWVGFAVLYLILVLGFLSKRDFKTHVDWTFLLYLGALIGLIKTISYLGLDTLLGQEFVWLGKYMKDDFYLFVPLLSICTMLLRLFIPNTATVAILSSVLFPIALSNGINPWIIGFIILIMSDSWIMPYQCSYYLLFDELTSSRKIFSKAMMLEFNLISIFFRVAAIYASIPFWKSIGIL</sequence>
<keyword evidence="4 5" id="KW-0472">Membrane</keyword>
<evidence type="ECO:0000313" key="7">
    <source>
        <dbReference type="EMBL" id="XCN73429.1"/>
    </source>
</evidence>
<feature type="transmembrane region" description="Helical" evidence="5">
    <location>
        <begin position="206"/>
        <end position="227"/>
    </location>
</feature>
<evidence type="ECO:0000256" key="5">
    <source>
        <dbReference type="SAM" id="Phobius"/>
    </source>
</evidence>
<feature type="transmembrane region" description="Helical" evidence="5">
    <location>
        <begin position="531"/>
        <end position="552"/>
    </location>
</feature>
<feature type="transmembrane region" description="Helical" evidence="5">
    <location>
        <begin position="501"/>
        <end position="519"/>
    </location>
</feature>
<feature type="transmembrane region" description="Helical" evidence="5">
    <location>
        <begin position="433"/>
        <end position="451"/>
    </location>
</feature>
<reference evidence="7" key="2">
    <citation type="submission" date="2024-06" db="EMBL/GenBank/DDBJ databases">
        <authorList>
            <person name="Plum-Jensen L.E."/>
            <person name="Schramm A."/>
            <person name="Marshall I.P.G."/>
        </authorList>
    </citation>
    <scope>NUCLEOTIDE SEQUENCE</scope>
    <source>
        <strain evidence="7">Rat1</strain>
    </source>
</reference>
<feature type="transmembrane region" description="Helical" evidence="5">
    <location>
        <begin position="151"/>
        <end position="170"/>
    </location>
</feature>
<dbReference type="PANTHER" id="PTHR10283">
    <property type="entry name" value="SOLUTE CARRIER FAMILY 13 MEMBER"/>
    <property type="match status" value="1"/>
</dbReference>
<dbReference type="Pfam" id="PF00027">
    <property type="entry name" value="cNMP_binding"/>
    <property type="match status" value="1"/>
</dbReference>
<dbReference type="GO" id="GO:0005886">
    <property type="term" value="C:plasma membrane"/>
    <property type="evidence" value="ECO:0007669"/>
    <property type="project" value="TreeGrafter"/>
</dbReference>
<dbReference type="CDD" id="cd00038">
    <property type="entry name" value="CAP_ED"/>
    <property type="match status" value="1"/>
</dbReference>
<keyword evidence="2 5" id="KW-0812">Transmembrane</keyword>
<dbReference type="InterPro" id="IPR001898">
    <property type="entry name" value="SLC13A/DASS"/>
</dbReference>
<feature type="transmembrane region" description="Helical" evidence="5">
    <location>
        <begin position="587"/>
        <end position="606"/>
    </location>
</feature>
<organism evidence="7">
    <name type="scientific">Candidatus Electrothrix aestuarii</name>
    <dbReference type="NCBI Taxonomy" id="3062594"/>
    <lineage>
        <taxon>Bacteria</taxon>
        <taxon>Pseudomonadati</taxon>
        <taxon>Thermodesulfobacteriota</taxon>
        <taxon>Desulfobulbia</taxon>
        <taxon>Desulfobulbales</taxon>
        <taxon>Desulfobulbaceae</taxon>
        <taxon>Candidatus Electrothrix</taxon>
    </lineage>
</organism>
<feature type="transmembrane region" description="Helical" evidence="5">
    <location>
        <begin position="319"/>
        <end position="346"/>
    </location>
</feature>
<keyword evidence="3 5" id="KW-1133">Transmembrane helix</keyword>
<feature type="transmembrane region" description="Helical" evidence="5">
    <location>
        <begin position="358"/>
        <end position="380"/>
    </location>
</feature>
<dbReference type="PANTHER" id="PTHR10283:SF82">
    <property type="entry name" value="SOLUTE CARRIER FAMILY 13 MEMBER 2"/>
    <property type="match status" value="1"/>
</dbReference>
<dbReference type="GO" id="GO:0008514">
    <property type="term" value="F:organic anion transmembrane transporter activity"/>
    <property type="evidence" value="ECO:0007669"/>
    <property type="project" value="UniProtKB-ARBA"/>
</dbReference>
<dbReference type="InterPro" id="IPR000595">
    <property type="entry name" value="cNMP-bd_dom"/>
</dbReference>
<evidence type="ECO:0000256" key="4">
    <source>
        <dbReference type="ARBA" id="ARBA00023136"/>
    </source>
</evidence>
<feature type="transmembrane region" description="Helical" evidence="5">
    <location>
        <begin position="463"/>
        <end position="481"/>
    </location>
</feature>
<feature type="transmembrane region" description="Helical" evidence="5">
    <location>
        <begin position="267"/>
        <end position="285"/>
    </location>
</feature>
<proteinExistence type="predicted"/>
<evidence type="ECO:0000259" key="6">
    <source>
        <dbReference type="PROSITE" id="PS50042"/>
    </source>
</evidence>
<dbReference type="SUPFAM" id="SSF51206">
    <property type="entry name" value="cAMP-binding domain-like"/>
    <property type="match status" value="1"/>
</dbReference>
<feature type="transmembrane region" description="Helical" evidence="5">
    <location>
        <begin position="233"/>
        <end position="255"/>
    </location>
</feature>
<evidence type="ECO:0000256" key="2">
    <source>
        <dbReference type="ARBA" id="ARBA00022692"/>
    </source>
</evidence>
<dbReference type="KEGG" id="eaj:Q3M24_01380"/>
<name>A0AAU8LW33_9BACT</name>
<evidence type="ECO:0000256" key="1">
    <source>
        <dbReference type="ARBA" id="ARBA00004141"/>
    </source>
</evidence>
<gene>
    <name evidence="7" type="ORF">Q3M24_01380</name>
</gene>
<evidence type="ECO:0000256" key="3">
    <source>
        <dbReference type="ARBA" id="ARBA00022989"/>
    </source>
</evidence>
<dbReference type="GO" id="GO:1905039">
    <property type="term" value="P:carboxylic acid transmembrane transport"/>
    <property type="evidence" value="ECO:0007669"/>
    <property type="project" value="UniProtKB-ARBA"/>
</dbReference>
<protein>
    <submittedName>
        <fullName evidence="7">SLC13 family permease</fullName>
    </submittedName>
</protein>